<feature type="compositionally biased region" description="Basic and acidic residues" evidence="1">
    <location>
        <begin position="16"/>
        <end position="25"/>
    </location>
</feature>
<evidence type="ECO:0000313" key="2">
    <source>
        <dbReference type="EMBL" id="BAC57715.1"/>
    </source>
</evidence>
<dbReference type="AlphaFoldDB" id="Q84ZD5"/>
<feature type="region of interest" description="Disordered" evidence="1">
    <location>
        <begin position="1"/>
        <end position="25"/>
    </location>
</feature>
<sequence length="87" mass="9827">MSSLSDIGKENVIPAKVEDLSEEQKAEMEQKMQELKKAYINSFSMTRQGKVIQKYKCQMPKLEGEGASGAKGEQKEDDNNKKQLMTL</sequence>
<name>Q84ZD5_ORYSJ</name>
<evidence type="ECO:0000313" key="3">
    <source>
        <dbReference type="EMBL" id="BAD31529.1"/>
    </source>
</evidence>
<dbReference type="Proteomes" id="UP000000763">
    <property type="component" value="Chromosome 7"/>
</dbReference>
<evidence type="ECO:0000313" key="4">
    <source>
        <dbReference type="Proteomes" id="UP000000763"/>
    </source>
</evidence>
<reference evidence="4" key="4">
    <citation type="journal article" date="2008" name="Nucleic Acids Res.">
        <title>The rice annotation project database (RAP-DB): 2008 update.</title>
        <authorList>
            <consortium name="The rice annotation project (RAP)"/>
        </authorList>
    </citation>
    <scope>GENOME REANNOTATION</scope>
    <source>
        <strain evidence="4">cv. Nipponbare</strain>
    </source>
</reference>
<reference evidence="3" key="2">
    <citation type="submission" date="2002-07" db="EMBL/GenBank/DDBJ databases">
        <title>Oryza sativa nipponbare(GA3) genomic DNA, chromosome 7, BAC clone:OSJNBa0064M11.</title>
        <authorList>
            <person name="Sasaki T."/>
            <person name="Matsumoto T."/>
            <person name="Katayose Y."/>
        </authorList>
    </citation>
    <scope>NUCLEOTIDE SEQUENCE</scope>
</reference>
<reference evidence="2" key="1">
    <citation type="submission" date="2001-11" db="EMBL/GenBank/DDBJ databases">
        <title>Oryza sativa nipponbare(GA3) genomic DNA, chromosome 7, PAC clone:P0683C09.</title>
        <authorList>
            <person name="Sasaki T."/>
            <person name="Matsumoto T."/>
            <person name="Yamamoto K."/>
        </authorList>
    </citation>
    <scope>NUCLEOTIDE SEQUENCE</scope>
</reference>
<gene>
    <name evidence="2" type="primary">P0683C09.141</name>
    <name evidence="3" type="ORF">OSJNBa0064M11.9</name>
</gene>
<dbReference type="EMBL" id="AP004348">
    <property type="protein sequence ID" value="BAC57715.1"/>
    <property type="molecule type" value="Genomic_DNA"/>
</dbReference>
<accession>Q84ZD5</accession>
<protein>
    <submittedName>
        <fullName evidence="2">Uncharacterized protein</fullName>
    </submittedName>
</protein>
<organism evidence="2 4">
    <name type="scientific">Oryza sativa subsp. japonica</name>
    <name type="common">Rice</name>
    <dbReference type="NCBI Taxonomy" id="39947"/>
    <lineage>
        <taxon>Eukaryota</taxon>
        <taxon>Viridiplantae</taxon>
        <taxon>Streptophyta</taxon>
        <taxon>Embryophyta</taxon>
        <taxon>Tracheophyta</taxon>
        <taxon>Spermatophyta</taxon>
        <taxon>Magnoliopsida</taxon>
        <taxon>Liliopsida</taxon>
        <taxon>Poales</taxon>
        <taxon>Poaceae</taxon>
        <taxon>BOP clade</taxon>
        <taxon>Oryzoideae</taxon>
        <taxon>Oryzeae</taxon>
        <taxon>Oryzinae</taxon>
        <taxon>Oryza</taxon>
        <taxon>Oryza sativa</taxon>
    </lineage>
</organism>
<evidence type="ECO:0000256" key="1">
    <source>
        <dbReference type="SAM" id="MobiDB-lite"/>
    </source>
</evidence>
<feature type="region of interest" description="Disordered" evidence="1">
    <location>
        <begin position="63"/>
        <end position="87"/>
    </location>
</feature>
<proteinExistence type="predicted"/>
<reference evidence="4" key="3">
    <citation type="journal article" date="2005" name="Nature">
        <title>The map-based sequence of the rice genome.</title>
        <authorList>
            <consortium name="International rice genome sequencing project (IRGSP)"/>
            <person name="Matsumoto T."/>
            <person name="Wu J."/>
            <person name="Kanamori H."/>
            <person name="Katayose Y."/>
            <person name="Fujisawa M."/>
            <person name="Namiki N."/>
            <person name="Mizuno H."/>
            <person name="Yamamoto K."/>
            <person name="Antonio B.A."/>
            <person name="Baba T."/>
            <person name="Sakata K."/>
            <person name="Nagamura Y."/>
            <person name="Aoki H."/>
            <person name="Arikawa K."/>
            <person name="Arita K."/>
            <person name="Bito T."/>
            <person name="Chiden Y."/>
            <person name="Fujitsuka N."/>
            <person name="Fukunaka R."/>
            <person name="Hamada M."/>
            <person name="Harada C."/>
            <person name="Hayashi A."/>
            <person name="Hijishita S."/>
            <person name="Honda M."/>
            <person name="Hosokawa S."/>
            <person name="Ichikawa Y."/>
            <person name="Idonuma A."/>
            <person name="Iijima M."/>
            <person name="Ikeda M."/>
            <person name="Ikeno M."/>
            <person name="Ito K."/>
            <person name="Ito S."/>
            <person name="Ito T."/>
            <person name="Ito Y."/>
            <person name="Ito Y."/>
            <person name="Iwabuchi A."/>
            <person name="Kamiya K."/>
            <person name="Karasawa W."/>
            <person name="Kurita K."/>
            <person name="Katagiri S."/>
            <person name="Kikuta A."/>
            <person name="Kobayashi H."/>
            <person name="Kobayashi N."/>
            <person name="Machita K."/>
            <person name="Maehara T."/>
            <person name="Masukawa M."/>
            <person name="Mizubayashi T."/>
            <person name="Mukai Y."/>
            <person name="Nagasaki H."/>
            <person name="Nagata Y."/>
            <person name="Naito S."/>
            <person name="Nakashima M."/>
            <person name="Nakama Y."/>
            <person name="Nakamichi Y."/>
            <person name="Nakamura M."/>
            <person name="Meguro A."/>
            <person name="Negishi M."/>
            <person name="Ohta I."/>
            <person name="Ohta T."/>
            <person name="Okamoto M."/>
            <person name="Ono N."/>
            <person name="Saji S."/>
            <person name="Sakaguchi M."/>
            <person name="Sakai K."/>
            <person name="Shibata M."/>
            <person name="Shimokawa T."/>
            <person name="Song J."/>
            <person name="Takazaki Y."/>
            <person name="Terasawa K."/>
            <person name="Tsugane M."/>
            <person name="Tsuji K."/>
            <person name="Ueda S."/>
            <person name="Waki K."/>
            <person name="Yamagata H."/>
            <person name="Yamamoto M."/>
            <person name="Yamamoto S."/>
            <person name="Yamane H."/>
            <person name="Yoshiki S."/>
            <person name="Yoshihara R."/>
            <person name="Yukawa K."/>
            <person name="Zhong H."/>
            <person name="Yano M."/>
            <person name="Yuan Q."/>
            <person name="Ouyang S."/>
            <person name="Liu J."/>
            <person name="Jones K.M."/>
            <person name="Gansberger K."/>
            <person name="Moffat K."/>
            <person name="Hill J."/>
            <person name="Bera J."/>
            <person name="Fadrosh D."/>
            <person name="Jin S."/>
            <person name="Johri S."/>
            <person name="Kim M."/>
            <person name="Overton L."/>
            <person name="Reardon M."/>
            <person name="Tsitrin T."/>
            <person name="Vuong H."/>
            <person name="Weaver B."/>
            <person name="Ciecko A."/>
            <person name="Tallon L."/>
            <person name="Jackson J."/>
            <person name="Pai G."/>
            <person name="Aken S.V."/>
            <person name="Utterback T."/>
            <person name="Reidmuller S."/>
            <person name="Feldblyum T."/>
            <person name="Hsiao J."/>
            <person name="Zismann V."/>
            <person name="Iobst S."/>
            <person name="de Vazeille A.R."/>
            <person name="Buell C.R."/>
            <person name="Ying K."/>
            <person name="Li Y."/>
            <person name="Lu T."/>
            <person name="Huang Y."/>
            <person name="Zhao Q."/>
            <person name="Feng Q."/>
            <person name="Zhang L."/>
            <person name="Zhu J."/>
            <person name="Weng Q."/>
            <person name="Mu J."/>
            <person name="Lu Y."/>
            <person name="Fan D."/>
            <person name="Liu Y."/>
            <person name="Guan J."/>
            <person name="Zhang Y."/>
            <person name="Yu S."/>
            <person name="Liu X."/>
            <person name="Zhang Y."/>
            <person name="Hong G."/>
            <person name="Han B."/>
            <person name="Choisne N."/>
            <person name="Demange N."/>
            <person name="Orjeda G."/>
            <person name="Samain S."/>
            <person name="Cattolico L."/>
            <person name="Pelletier E."/>
            <person name="Couloux A."/>
            <person name="Segurens B."/>
            <person name="Wincker P."/>
            <person name="D'Hont A."/>
            <person name="Scarpelli C."/>
            <person name="Weissenbach J."/>
            <person name="Salanoubat M."/>
            <person name="Quetier F."/>
            <person name="Yu Y."/>
            <person name="Kim H.R."/>
            <person name="Rambo T."/>
            <person name="Currie J."/>
            <person name="Collura K."/>
            <person name="Luo M."/>
            <person name="Yang T."/>
            <person name="Ammiraju J.S.S."/>
            <person name="Engler F."/>
            <person name="Soderlund C."/>
            <person name="Wing R.A."/>
            <person name="Palmer L.E."/>
            <person name="de la Bastide M."/>
            <person name="Spiegel L."/>
            <person name="Nascimento L."/>
            <person name="Zutavern T."/>
            <person name="O'Shaughnessy A."/>
            <person name="Dike S."/>
            <person name="Dedhia N."/>
            <person name="Preston R."/>
            <person name="Balija V."/>
            <person name="McCombie W.R."/>
            <person name="Chow T."/>
            <person name="Chen H."/>
            <person name="Chung M."/>
            <person name="Chen C."/>
            <person name="Shaw J."/>
            <person name="Wu H."/>
            <person name="Hsiao K."/>
            <person name="Chao Y."/>
            <person name="Chu M."/>
            <person name="Cheng C."/>
            <person name="Hour A."/>
            <person name="Lee P."/>
            <person name="Lin S."/>
            <person name="Lin Y."/>
            <person name="Liou J."/>
            <person name="Liu S."/>
            <person name="Hsing Y."/>
            <person name="Raghuvanshi S."/>
            <person name="Mohanty A."/>
            <person name="Bharti A.K."/>
            <person name="Gaur A."/>
            <person name="Gupta V."/>
            <person name="Kumar D."/>
            <person name="Ravi V."/>
            <person name="Vij S."/>
            <person name="Kapur A."/>
            <person name="Khurana P."/>
            <person name="Khurana P."/>
            <person name="Khurana J.P."/>
            <person name="Tyagi A.K."/>
            <person name="Gaikwad K."/>
            <person name="Singh A."/>
            <person name="Dalal V."/>
            <person name="Srivastava S."/>
            <person name="Dixit A."/>
            <person name="Pal A.K."/>
            <person name="Ghazi I.A."/>
            <person name="Yadav M."/>
            <person name="Pandit A."/>
            <person name="Bhargava A."/>
            <person name="Sureshbabu K."/>
            <person name="Batra K."/>
            <person name="Sharma T.R."/>
            <person name="Mohapatra T."/>
            <person name="Singh N.K."/>
            <person name="Messing J."/>
            <person name="Nelson A.B."/>
            <person name="Fuks G."/>
            <person name="Kavchok S."/>
            <person name="Keizer G."/>
            <person name="Linton E."/>
            <person name="Llaca V."/>
            <person name="Song R."/>
            <person name="Tanyolac B."/>
            <person name="Young S."/>
            <person name="Ho-Il K."/>
            <person name="Hahn J.H."/>
            <person name="Sangsakoo G."/>
            <person name="Vanavichit A."/>
            <person name="de Mattos Luiz.A.T."/>
            <person name="Zimmer P.D."/>
            <person name="Malone G."/>
            <person name="Dellagostin O."/>
            <person name="de Oliveira A.C."/>
            <person name="Bevan M."/>
            <person name="Bancroft I."/>
            <person name="Minx P."/>
            <person name="Cordum H."/>
            <person name="Wilson R."/>
            <person name="Cheng Z."/>
            <person name="Jin W."/>
            <person name="Jiang J."/>
            <person name="Leong S.A."/>
            <person name="Iwama H."/>
            <person name="Gojobori T."/>
            <person name="Itoh T."/>
            <person name="Niimura Y."/>
            <person name="Fujii Y."/>
            <person name="Habara T."/>
            <person name="Sakai H."/>
            <person name="Sato Y."/>
            <person name="Wilson G."/>
            <person name="Kumar K."/>
            <person name="McCouch S."/>
            <person name="Juretic N."/>
            <person name="Hoen D."/>
            <person name="Wright S."/>
            <person name="Bruskiewich R."/>
            <person name="Bureau T."/>
            <person name="Miyao A."/>
            <person name="Hirochika H."/>
            <person name="Nishikawa T."/>
            <person name="Kadowaki K."/>
            <person name="Sugiura M."/>
            <person name="Burr B."/>
            <person name="Sasaki T."/>
        </authorList>
    </citation>
    <scope>NUCLEOTIDE SEQUENCE [LARGE SCALE GENOMIC DNA]</scope>
    <source>
        <strain evidence="4">cv. Nipponbare</strain>
    </source>
</reference>
<dbReference type="EMBL" id="AP005515">
    <property type="protein sequence ID" value="BAD31529.1"/>
    <property type="molecule type" value="Genomic_DNA"/>
</dbReference>
<feature type="compositionally biased region" description="Basic and acidic residues" evidence="1">
    <location>
        <begin position="72"/>
        <end position="81"/>
    </location>
</feature>